<dbReference type="InterPro" id="IPR013839">
    <property type="entry name" value="DNAligase_adenylation"/>
</dbReference>
<comment type="caution">
    <text evidence="15">The sequence shown here is derived from an EMBL/GenBank/DDBJ whole genome shotgun (WGS) entry which is preliminary data.</text>
</comment>
<dbReference type="Proteomes" id="UP000005709">
    <property type="component" value="Unassembled WGS sequence"/>
</dbReference>
<evidence type="ECO:0000256" key="4">
    <source>
        <dbReference type="ARBA" id="ARBA00022723"/>
    </source>
</evidence>
<dbReference type="GO" id="GO:0006260">
    <property type="term" value="P:DNA replication"/>
    <property type="evidence" value="ECO:0007669"/>
    <property type="project" value="UniProtKB-KW"/>
</dbReference>
<dbReference type="SMART" id="SM00278">
    <property type="entry name" value="HhH1"/>
    <property type="match status" value="4"/>
</dbReference>
<comment type="catalytic activity">
    <reaction evidence="10 11 12">
        <text>NAD(+) + (deoxyribonucleotide)n-3'-hydroxyl + 5'-phospho-(deoxyribonucleotide)m = (deoxyribonucleotide)n+m + AMP + beta-nicotinamide D-nucleotide.</text>
        <dbReference type="EC" id="6.5.1.2"/>
    </reaction>
</comment>
<feature type="binding site" evidence="11">
    <location>
        <begin position="79"/>
        <end position="80"/>
    </location>
    <ligand>
        <name>NAD(+)</name>
        <dbReference type="ChEBI" id="CHEBI:57540"/>
    </ligand>
</feature>
<dbReference type="NCBIfam" id="NF005932">
    <property type="entry name" value="PRK07956.1"/>
    <property type="match status" value="1"/>
</dbReference>
<dbReference type="GO" id="GO:0046872">
    <property type="term" value="F:metal ion binding"/>
    <property type="evidence" value="ECO:0007669"/>
    <property type="project" value="UniProtKB-KW"/>
</dbReference>
<dbReference type="EC" id="6.5.1.2" evidence="11 12"/>
<dbReference type="PROSITE" id="PS01056">
    <property type="entry name" value="DNA_LIGASE_N2"/>
    <property type="match status" value="1"/>
</dbReference>
<dbReference type="OrthoDB" id="9759736at2"/>
<evidence type="ECO:0000256" key="1">
    <source>
        <dbReference type="ARBA" id="ARBA00004067"/>
    </source>
</evidence>
<dbReference type="InterPro" id="IPR001679">
    <property type="entry name" value="DNA_ligase"/>
</dbReference>
<dbReference type="PROSITE" id="PS01055">
    <property type="entry name" value="DNA_LIGASE_N1"/>
    <property type="match status" value="1"/>
</dbReference>
<feature type="binding site" evidence="11">
    <location>
        <position position="106"/>
    </location>
    <ligand>
        <name>NAD(+)</name>
        <dbReference type="ChEBI" id="CHEBI:57540"/>
    </ligand>
</feature>
<evidence type="ECO:0000256" key="9">
    <source>
        <dbReference type="ARBA" id="ARBA00023204"/>
    </source>
</evidence>
<evidence type="ECO:0000256" key="11">
    <source>
        <dbReference type="HAMAP-Rule" id="MF_01588"/>
    </source>
</evidence>
<feature type="binding site" evidence="11">
    <location>
        <position position="396"/>
    </location>
    <ligand>
        <name>Zn(2+)</name>
        <dbReference type="ChEBI" id="CHEBI:29105"/>
    </ligand>
</feature>
<comment type="caution">
    <text evidence="11">Lacks conserved residue(s) required for the propagation of feature annotation.</text>
</comment>
<feature type="active site" description="N6-AMP-lysine intermediate" evidence="11">
    <location>
        <position position="108"/>
    </location>
</feature>
<dbReference type="AlphaFoldDB" id="C8PJ57"/>
<comment type="function">
    <text evidence="1 11">DNA ligase that catalyzes the formation of phosphodiester linkages between 5'-phosphoryl and 3'-hydroxyl groups in double-stranded DNA using NAD as a coenzyme and as the energy source for the reaction. It is essential for DNA replication and repair of damaged DNA.</text>
</comment>
<evidence type="ECO:0000256" key="5">
    <source>
        <dbReference type="ARBA" id="ARBA00022763"/>
    </source>
</evidence>
<protein>
    <recommendedName>
        <fullName evidence="11 12">DNA ligase</fullName>
        <ecNumber evidence="11 12">6.5.1.2</ecNumber>
    </recommendedName>
    <alternativeName>
        <fullName evidence="11">Polydeoxyribonucleotide synthase [NAD(+)]</fullName>
    </alternativeName>
</protein>
<keyword evidence="8 11" id="KW-0520">NAD</keyword>
<proteinExistence type="inferred from homology"/>
<dbReference type="eggNOG" id="COG0272">
    <property type="taxonomic scope" value="Bacteria"/>
</dbReference>
<dbReference type="Gene3D" id="3.30.470.30">
    <property type="entry name" value="DNA ligase/mRNA capping enzyme"/>
    <property type="match status" value="1"/>
</dbReference>
<feature type="binding site" evidence="11">
    <location>
        <begin position="30"/>
        <end position="34"/>
    </location>
    <ligand>
        <name>NAD(+)</name>
        <dbReference type="ChEBI" id="CHEBI:57540"/>
    </ligand>
</feature>
<comment type="similarity">
    <text evidence="11">Belongs to the NAD-dependent DNA ligase family. LigA subfamily.</text>
</comment>
<dbReference type="Gene3D" id="2.40.50.140">
    <property type="entry name" value="Nucleic acid-binding proteins"/>
    <property type="match status" value="1"/>
</dbReference>
<dbReference type="InterPro" id="IPR036420">
    <property type="entry name" value="BRCT_dom_sf"/>
</dbReference>
<dbReference type="InterPro" id="IPR013840">
    <property type="entry name" value="DNAligase_N"/>
</dbReference>
<evidence type="ECO:0000259" key="14">
    <source>
        <dbReference type="PROSITE" id="PS50172"/>
    </source>
</evidence>
<sequence length="668" mass="72922">MNYDEYRSAVDTLNAWARAYYTDDRPIASDEEYDELYSQAEKFEEQNPELALSYSPTRRIGGAISEGFSKLAHGAQMWSMEDIFDDADLLAWLARGEKSGAQFYVEPKFDGASLNLTYEGGVLISAATRGDGLIGEDVTQNARAIKSVPLQIPYAGRIEIRGETLIAKSDFDALNDERAANGESLFSNPRNAAAGSLRQLDSAIVAKRKLKFIPWGVGEHSLSFALHSQIMEFVRSLGFLRDEFCRICKSASEIRAAYEALHSMRASKDLMLDGMVIRVNELSKCAQMGYTVKFPRFMVAYKFPAVEKVTRLREINLQVGRTGAVTPVAVVYSVNIDGANVSNATLHNFDEIARLGLMKNDFVGIIRSGDVIPKITSVYKQRRDGTQSEISRPDRCPVCGEKLLDEGALIKCQNLDCKARVIGSLIYFCSKKCMNIEGLSDATITQLFESGKISKIGDIYALGAQDLADLEGFADKKISNLLGAINASKNAPLERFIASLGIEHIGEVAARKIAAAFGQDWLDASEDEILRLEGFGEAMARSLAEFCKINREKILNLSEIIAPRAPQMQTVKSAFTDRSVVITGTLSRPRDEFKAKLLAMGAKVQGSVSAKTDFVLAGAEAGSKLQKARSLGVRVIDESEFEALASLATLGANPPGKSEPEALAGSSK</sequence>
<feature type="binding site" evidence="11">
    <location>
        <position position="302"/>
    </location>
    <ligand>
        <name>NAD(+)</name>
        <dbReference type="ChEBI" id="CHEBI:57540"/>
    </ligand>
</feature>
<evidence type="ECO:0000256" key="7">
    <source>
        <dbReference type="ARBA" id="ARBA00022842"/>
    </source>
</evidence>
<keyword evidence="11" id="KW-0464">Manganese</keyword>
<dbReference type="Gene3D" id="1.10.287.610">
    <property type="entry name" value="Helix hairpin bin"/>
    <property type="match status" value="1"/>
</dbReference>
<evidence type="ECO:0000256" key="10">
    <source>
        <dbReference type="ARBA" id="ARBA00034005"/>
    </source>
</evidence>
<dbReference type="RefSeq" id="WP_005871857.1">
    <property type="nucleotide sequence ID" value="NZ_ACYG01000027.1"/>
</dbReference>
<dbReference type="PIRSF" id="PIRSF001604">
    <property type="entry name" value="LigA"/>
    <property type="match status" value="1"/>
</dbReference>
<keyword evidence="5 11" id="KW-0227">DNA damage</keyword>
<dbReference type="InterPro" id="IPR010994">
    <property type="entry name" value="RuvA_2-like"/>
</dbReference>
<evidence type="ECO:0000256" key="8">
    <source>
        <dbReference type="ARBA" id="ARBA00023027"/>
    </source>
</evidence>
<dbReference type="Pfam" id="PF03120">
    <property type="entry name" value="OB_DNA_ligase"/>
    <property type="match status" value="1"/>
</dbReference>
<keyword evidence="16" id="KW-1185">Reference proteome</keyword>
<dbReference type="InterPro" id="IPR003583">
    <property type="entry name" value="Hlx-hairpin-Hlx_DNA-bd_motif"/>
</dbReference>
<dbReference type="InterPro" id="IPR004150">
    <property type="entry name" value="NAD_DNA_ligase_OB"/>
</dbReference>
<dbReference type="Pfam" id="PF00533">
    <property type="entry name" value="BRCT"/>
    <property type="match status" value="1"/>
</dbReference>
<dbReference type="HAMAP" id="MF_01588">
    <property type="entry name" value="DNA_ligase_A"/>
    <property type="match status" value="1"/>
</dbReference>
<feature type="binding site" evidence="11">
    <location>
        <position position="412"/>
    </location>
    <ligand>
        <name>Zn(2+)</name>
        <dbReference type="ChEBI" id="CHEBI:29105"/>
    </ligand>
</feature>
<dbReference type="CDD" id="cd00114">
    <property type="entry name" value="LIGANc"/>
    <property type="match status" value="1"/>
</dbReference>
<feature type="binding site" evidence="11">
    <location>
        <position position="163"/>
    </location>
    <ligand>
        <name>NAD(+)</name>
        <dbReference type="ChEBI" id="CHEBI:57540"/>
    </ligand>
</feature>
<feature type="region of interest" description="Disordered" evidence="13">
    <location>
        <begin position="649"/>
        <end position="668"/>
    </location>
</feature>
<dbReference type="SUPFAM" id="SSF50249">
    <property type="entry name" value="Nucleic acid-binding proteins"/>
    <property type="match status" value="1"/>
</dbReference>
<evidence type="ECO:0000256" key="2">
    <source>
        <dbReference type="ARBA" id="ARBA00022598"/>
    </source>
</evidence>
<keyword evidence="3 11" id="KW-0235">DNA replication</keyword>
<dbReference type="InterPro" id="IPR001357">
    <property type="entry name" value="BRCT_dom"/>
</dbReference>
<feature type="binding site" evidence="11">
    <location>
        <position position="129"/>
    </location>
    <ligand>
        <name>NAD(+)</name>
        <dbReference type="ChEBI" id="CHEBI:57540"/>
    </ligand>
</feature>
<feature type="binding site" evidence="11">
    <location>
        <position position="399"/>
    </location>
    <ligand>
        <name>Zn(2+)</name>
        <dbReference type="ChEBI" id="CHEBI:29105"/>
    </ligand>
</feature>
<dbReference type="PROSITE" id="PS50172">
    <property type="entry name" value="BRCT"/>
    <property type="match status" value="1"/>
</dbReference>
<dbReference type="SMART" id="SM00532">
    <property type="entry name" value="LIGANc"/>
    <property type="match status" value="1"/>
</dbReference>
<dbReference type="Pfam" id="PF12826">
    <property type="entry name" value="HHH_2"/>
    <property type="match status" value="1"/>
</dbReference>
<keyword evidence="9 11" id="KW-0234">DNA repair</keyword>
<dbReference type="CDD" id="cd17748">
    <property type="entry name" value="BRCT_DNA_ligase_like"/>
    <property type="match status" value="1"/>
</dbReference>
<dbReference type="Pfam" id="PF01653">
    <property type="entry name" value="DNA_ligase_aden"/>
    <property type="match status" value="1"/>
</dbReference>
<keyword evidence="4 11" id="KW-0479">Metal-binding</keyword>
<feature type="binding site" evidence="11">
    <location>
        <position position="417"/>
    </location>
    <ligand>
        <name>Zn(2+)</name>
        <dbReference type="ChEBI" id="CHEBI:29105"/>
    </ligand>
</feature>
<accession>C8PJ57</accession>
<comment type="cofactor">
    <cofactor evidence="11">
        <name>Mg(2+)</name>
        <dbReference type="ChEBI" id="CHEBI:18420"/>
    </cofactor>
    <cofactor evidence="11">
        <name>Mn(2+)</name>
        <dbReference type="ChEBI" id="CHEBI:29035"/>
    </cofactor>
</comment>
<dbReference type="GO" id="GO:0006281">
    <property type="term" value="P:DNA repair"/>
    <property type="evidence" value="ECO:0007669"/>
    <property type="project" value="UniProtKB-KW"/>
</dbReference>
<feature type="domain" description="BRCT" evidence="14">
    <location>
        <begin position="570"/>
        <end position="639"/>
    </location>
</feature>
<reference evidence="15 16" key="1">
    <citation type="submission" date="2009-07" db="EMBL/GenBank/DDBJ databases">
        <authorList>
            <person name="Madupu R."/>
            <person name="Sebastian Y."/>
            <person name="Durkin A.S."/>
            <person name="Torralba M."/>
            <person name="Methe B."/>
            <person name="Sutton G.G."/>
            <person name="Strausberg R.L."/>
            <person name="Nelson K.E."/>
        </authorList>
    </citation>
    <scope>NUCLEOTIDE SEQUENCE [LARGE SCALE GENOMIC DNA]</scope>
    <source>
        <strain evidence="15 16">RM3268</strain>
    </source>
</reference>
<evidence type="ECO:0000256" key="6">
    <source>
        <dbReference type="ARBA" id="ARBA00022833"/>
    </source>
</evidence>
<name>C8PJ57_9BACT</name>
<dbReference type="STRING" id="824.CGRAC_0907"/>
<dbReference type="InterPro" id="IPR012340">
    <property type="entry name" value="NA-bd_OB-fold"/>
</dbReference>
<dbReference type="Gene3D" id="3.40.50.10190">
    <property type="entry name" value="BRCT domain"/>
    <property type="match status" value="1"/>
</dbReference>
<evidence type="ECO:0000256" key="3">
    <source>
        <dbReference type="ARBA" id="ARBA00022705"/>
    </source>
</evidence>
<dbReference type="SUPFAM" id="SSF52113">
    <property type="entry name" value="BRCT domain"/>
    <property type="match status" value="1"/>
</dbReference>
<gene>
    <name evidence="11 15" type="primary">ligA</name>
    <name evidence="15" type="ORF">CAMGR0001_1256</name>
</gene>
<dbReference type="EMBL" id="ACYG01000027">
    <property type="protein sequence ID" value="EEV16962.1"/>
    <property type="molecule type" value="Genomic_DNA"/>
</dbReference>
<dbReference type="InterPro" id="IPR033136">
    <property type="entry name" value="DNA_ligase_CS"/>
</dbReference>
<dbReference type="SUPFAM" id="SSF56091">
    <property type="entry name" value="DNA ligase/mRNA capping enzyme, catalytic domain"/>
    <property type="match status" value="1"/>
</dbReference>
<evidence type="ECO:0000313" key="15">
    <source>
        <dbReference type="EMBL" id="EEV16962.1"/>
    </source>
</evidence>
<keyword evidence="7 11" id="KW-0460">Magnesium</keyword>
<organism evidence="15 16">
    <name type="scientific">Campylobacter gracilis RM3268</name>
    <dbReference type="NCBI Taxonomy" id="553220"/>
    <lineage>
        <taxon>Bacteria</taxon>
        <taxon>Pseudomonadati</taxon>
        <taxon>Campylobacterota</taxon>
        <taxon>Epsilonproteobacteria</taxon>
        <taxon>Campylobacterales</taxon>
        <taxon>Campylobacteraceae</taxon>
        <taxon>Campylobacter</taxon>
    </lineage>
</organism>
<dbReference type="GO" id="GO:0003677">
    <property type="term" value="F:DNA binding"/>
    <property type="evidence" value="ECO:0007669"/>
    <property type="project" value="InterPro"/>
</dbReference>
<keyword evidence="2 11" id="KW-0436">Ligase</keyword>
<dbReference type="SMART" id="SM00292">
    <property type="entry name" value="BRCT"/>
    <property type="match status" value="1"/>
</dbReference>
<dbReference type="GO" id="GO:0003911">
    <property type="term" value="F:DNA ligase (NAD+) activity"/>
    <property type="evidence" value="ECO:0007669"/>
    <property type="project" value="UniProtKB-UniRule"/>
</dbReference>
<dbReference type="NCBIfam" id="TIGR00575">
    <property type="entry name" value="dnlj"/>
    <property type="match status" value="1"/>
</dbReference>
<evidence type="ECO:0000256" key="13">
    <source>
        <dbReference type="SAM" id="MobiDB-lite"/>
    </source>
</evidence>
<evidence type="ECO:0000313" key="16">
    <source>
        <dbReference type="Proteomes" id="UP000005709"/>
    </source>
</evidence>
<keyword evidence="6 11" id="KW-0862">Zinc</keyword>
<dbReference type="InterPro" id="IPR041663">
    <property type="entry name" value="DisA/LigA_HHH"/>
</dbReference>
<dbReference type="Gene3D" id="1.10.150.20">
    <property type="entry name" value="5' to 3' exonuclease, C-terminal subdomain"/>
    <property type="match status" value="2"/>
</dbReference>
<evidence type="ECO:0000256" key="12">
    <source>
        <dbReference type="RuleBase" id="RU000618"/>
    </source>
</evidence>
<dbReference type="SUPFAM" id="SSF47781">
    <property type="entry name" value="RuvA domain 2-like"/>
    <property type="match status" value="1"/>
</dbReference>
<dbReference type="InterPro" id="IPR018239">
    <property type="entry name" value="DNA_ligase_AS"/>
</dbReference>